<dbReference type="EMBL" id="RDSM01000003">
    <property type="protein sequence ID" value="RXH54712.1"/>
    <property type="molecule type" value="Genomic_DNA"/>
</dbReference>
<dbReference type="NCBIfam" id="TIGR00711">
    <property type="entry name" value="efflux_EmrB"/>
    <property type="match status" value="1"/>
</dbReference>
<evidence type="ECO:0000313" key="9">
    <source>
        <dbReference type="EMBL" id="RXH54712.1"/>
    </source>
</evidence>
<dbReference type="GO" id="GO:0022857">
    <property type="term" value="F:transmembrane transporter activity"/>
    <property type="evidence" value="ECO:0007669"/>
    <property type="project" value="InterPro"/>
</dbReference>
<comment type="subcellular location">
    <subcellularLocation>
        <location evidence="1">Cell membrane</location>
        <topology evidence="1">Multi-pass membrane protein</topology>
    </subcellularLocation>
</comment>
<evidence type="ECO:0000256" key="1">
    <source>
        <dbReference type="ARBA" id="ARBA00004651"/>
    </source>
</evidence>
<evidence type="ECO:0000256" key="4">
    <source>
        <dbReference type="ARBA" id="ARBA00022692"/>
    </source>
</evidence>
<evidence type="ECO:0000256" key="3">
    <source>
        <dbReference type="ARBA" id="ARBA00022475"/>
    </source>
</evidence>
<evidence type="ECO:0000256" key="2">
    <source>
        <dbReference type="ARBA" id="ARBA00022448"/>
    </source>
</evidence>
<evidence type="ECO:0000256" key="7">
    <source>
        <dbReference type="SAM" id="Phobius"/>
    </source>
</evidence>
<feature type="transmembrane region" description="Helical" evidence="7">
    <location>
        <begin position="360"/>
        <end position="378"/>
    </location>
</feature>
<feature type="transmembrane region" description="Helical" evidence="7">
    <location>
        <begin position="164"/>
        <end position="188"/>
    </location>
</feature>
<dbReference type="SUPFAM" id="SSF103473">
    <property type="entry name" value="MFS general substrate transporter"/>
    <property type="match status" value="1"/>
</dbReference>
<reference evidence="10" key="2">
    <citation type="submission" date="2019-02" db="EMBL/GenBank/DDBJ databases">
        <title>Granulicella sibirica sp. nov., a psychrotolerant acidobacterium isolated from an organic soil layer in forested tundra, West Siberia.</title>
        <authorList>
            <person name="Oshkin I.Y."/>
            <person name="Kulichevskaya I.S."/>
            <person name="Rijpstra W.I.C."/>
            <person name="Sinninghe Damste J.S."/>
            <person name="Rakitin A.L."/>
            <person name="Ravin N.V."/>
            <person name="Dedysh S.N."/>
        </authorList>
    </citation>
    <scope>NUCLEOTIDE SEQUENCE [LARGE SCALE GENOMIC DNA]</scope>
    <source>
        <strain evidence="10">AF10</strain>
    </source>
</reference>
<organism evidence="9 10">
    <name type="scientific">Granulicella sibirica</name>
    <dbReference type="NCBI Taxonomy" id="2479048"/>
    <lineage>
        <taxon>Bacteria</taxon>
        <taxon>Pseudomonadati</taxon>
        <taxon>Acidobacteriota</taxon>
        <taxon>Terriglobia</taxon>
        <taxon>Terriglobales</taxon>
        <taxon>Acidobacteriaceae</taxon>
        <taxon>Granulicella</taxon>
    </lineage>
</organism>
<dbReference type="InterPro" id="IPR011701">
    <property type="entry name" value="MFS"/>
</dbReference>
<dbReference type="Proteomes" id="UP000289437">
    <property type="component" value="Unassembled WGS sequence"/>
</dbReference>
<feature type="transmembrane region" description="Helical" evidence="7">
    <location>
        <begin position="250"/>
        <end position="273"/>
    </location>
</feature>
<reference evidence="9 10" key="1">
    <citation type="submission" date="2018-11" db="EMBL/GenBank/DDBJ databases">
        <authorList>
            <person name="Mardanov A.V."/>
            <person name="Ravin N.V."/>
            <person name="Dedysh S.N."/>
        </authorList>
    </citation>
    <scope>NUCLEOTIDE SEQUENCE [LARGE SCALE GENOMIC DNA]</scope>
    <source>
        <strain evidence="9 10">AF10</strain>
    </source>
</reference>
<dbReference type="Gene3D" id="1.20.1250.20">
    <property type="entry name" value="MFS general substrate transporter like domains"/>
    <property type="match status" value="1"/>
</dbReference>
<feature type="transmembrane region" description="Helical" evidence="7">
    <location>
        <begin position="464"/>
        <end position="482"/>
    </location>
</feature>
<evidence type="ECO:0000313" key="10">
    <source>
        <dbReference type="Proteomes" id="UP000289437"/>
    </source>
</evidence>
<proteinExistence type="predicted"/>
<protein>
    <submittedName>
        <fullName evidence="9">Putative transport protein</fullName>
    </submittedName>
</protein>
<feature type="transmembrane region" description="Helical" evidence="7">
    <location>
        <begin position="105"/>
        <end position="128"/>
    </location>
</feature>
<accession>A0A4Q0SWA7</accession>
<dbReference type="Gene3D" id="1.20.1720.10">
    <property type="entry name" value="Multidrug resistance protein D"/>
    <property type="match status" value="1"/>
</dbReference>
<dbReference type="InterPro" id="IPR036259">
    <property type="entry name" value="MFS_trans_sf"/>
</dbReference>
<gene>
    <name evidence="9" type="ORF">GRAN_3816</name>
</gene>
<feature type="domain" description="Major facilitator superfamily (MFS) profile" evidence="8">
    <location>
        <begin position="40"/>
        <end position="487"/>
    </location>
</feature>
<feature type="transmembrane region" description="Helical" evidence="7">
    <location>
        <begin position="134"/>
        <end position="152"/>
    </location>
</feature>
<name>A0A4Q0SWA7_9BACT</name>
<feature type="transmembrane region" description="Helical" evidence="7">
    <location>
        <begin position="74"/>
        <end position="93"/>
    </location>
</feature>
<keyword evidence="3" id="KW-1003">Cell membrane</keyword>
<dbReference type="Pfam" id="PF07690">
    <property type="entry name" value="MFS_1"/>
    <property type="match status" value="1"/>
</dbReference>
<evidence type="ECO:0000259" key="8">
    <source>
        <dbReference type="PROSITE" id="PS50850"/>
    </source>
</evidence>
<feature type="transmembrane region" description="Helical" evidence="7">
    <location>
        <begin position="227"/>
        <end position="244"/>
    </location>
</feature>
<sequence length="503" mass="53344">MSETTAESEVPGGLLEEMVEAADLSAGAEIVESSHSSLLLPMIVGFALFMGTLDGTVISNALPTMARALHQDPLMLNTAITSYLLASAVFLPISGWAADRFGARTVFRGAIILFAVSSVGCGIAHALWHLVVARLLQGIAGSMMLPVGRLVLLRTLPKAEMVRAMGFLILPGILGTVLGPPVGGFIVTFSSWRWIFYINLPMGLIGAILTTMYVPNVRETEKQKLDLTGFLLTGFGLAGLVYGFENVGRNILPAWAVNSLLGGGLISLILFYLHYRRARETSILDLSIIGIPTYRSATVGGMFLRLGLGAGPFLLALLLQLGFGLSAFQAGLLTLADALGSLLTMKFTQPLVKAFGFKRMLVTNIVVAAILQACYAFFRPETPHWMIVAVFFVSGMFRSTLFTALNALAYADLPQKAMSRASSLSSVLTQLASSLGIGASAVVLHAVMQAHHTTKISSADITPIFPMISGVTLISLAFFLSMPTNAGATVSGPVETNATPKTA</sequence>
<evidence type="ECO:0000256" key="6">
    <source>
        <dbReference type="ARBA" id="ARBA00023136"/>
    </source>
</evidence>
<feature type="transmembrane region" description="Helical" evidence="7">
    <location>
        <begin position="194"/>
        <end position="215"/>
    </location>
</feature>
<feature type="transmembrane region" description="Helical" evidence="7">
    <location>
        <begin position="423"/>
        <end position="444"/>
    </location>
</feature>
<dbReference type="PROSITE" id="PS50850">
    <property type="entry name" value="MFS"/>
    <property type="match status" value="1"/>
</dbReference>
<dbReference type="AlphaFoldDB" id="A0A4Q0SWA7"/>
<keyword evidence="4 7" id="KW-0812">Transmembrane</keyword>
<keyword evidence="10" id="KW-1185">Reference proteome</keyword>
<comment type="caution">
    <text evidence="9">The sequence shown here is derived from an EMBL/GenBank/DDBJ whole genome shotgun (WGS) entry which is preliminary data.</text>
</comment>
<evidence type="ECO:0000256" key="5">
    <source>
        <dbReference type="ARBA" id="ARBA00022989"/>
    </source>
</evidence>
<keyword evidence="6 7" id="KW-0472">Membrane</keyword>
<keyword evidence="2" id="KW-0813">Transport</keyword>
<dbReference type="PANTHER" id="PTHR23501:SF1">
    <property type="entry name" value="TRANSPORT PROTEIN HSRA-RELATED"/>
    <property type="match status" value="1"/>
</dbReference>
<dbReference type="InterPro" id="IPR004638">
    <property type="entry name" value="EmrB-like"/>
</dbReference>
<feature type="transmembrane region" description="Helical" evidence="7">
    <location>
        <begin position="38"/>
        <end position="62"/>
    </location>
</feature>
<dbReference type="GO" id="GO:0005886">
    <property type="term" value="C:plasma membrane"/>
    <property type="evidence" value="ECO:0007669"/>
    <property type="project" value="UniProtKB-SubCell"/>
</dbReference>
<dbReference type="InterPro" id="IPR020846">
    <property type="entry name" value="MFS_dom"/>
</dbReference>
<feature type="transmembrane region" description="Helical" evidence="7">
    <location>
        <begin position="384"/>
        <end position="411"/>
    </location>
</feature>
<dbReference type="PANTHER" id="PTHR23501">
    <property type="entry name" value="MAJOR FACILITATOR SUPERFAMILY"/>
    <property type="match status" value="1"/>
</dbReference>
<keyword evidence="5 7" id="KW-1133">Transmembrane helix</keyword>